<evidence type="ECO:0000313" key="2">
    <source>
        <dbReference type="EMBL" id="MFC3932213.1"/>
    </source>
</evidence>
<sequence length="116" mass="12696">MSSVMNDNINSSGGEWGSSKDTITYEDGNIGTVQSAISTALTALTDMETFITEAKGYDVTWKGKAKDAYEDLMTFIVKYRKEFKGALDDLKDTVDGLEKLLNDIPSANVLKEIDNA</sequence>
<evidence type="ECO:0008006" key="4">
    <source>
        <dbReference type="Google" id="ProtNLM"/>
    </source>
</evidence>
<gene>
    <name evidence="2" type="ORF">ACFOSE_05435</name>
</gene>
<feature type="region of interest" description="Disordered" evidence="1">
    <location>
        <begin position="1"/>
        <end position="20"/>
    </location>
</feature>
<dbReference type="Proteomes" id="UP001595901">
    <property type="component" value="Unassembled WGS sequence"/>
</dbReference>
<evidence type="ECO:0000256" key="1">
    <source>
        <dbReference type="SAM" id="MobiDB-lite"/>
    </source>
</evidence>
<comment type="caution">
    <text evidence="2">The sequence shown here is derived from an EMBL/GenBank/DDBJ whole genome shotgun (WGS) entry which is preliminary data.</text>
</comment>
<feature type="compositionally biased region" description="Polar residues" evidence="1">
    <location>
        <begin position="1"/>
        <end position="13"/>
    </location>
</feature>
<organism evidence="2 3">
    <name type="scientific">Streptococcus dentapri</name>
    <dbReference type="NCBI Taxonomy" id="573564"/>
    <lineage>
        <taxon>Bacteria</taxon>
        <taxon>Bacillati</taxon>
        <taxon>Bacillota</taxon>
        <taxon>Bacilli</taxon>
        <taxon>Lactobacillales</taxon>
        <taxon>Streptococcaceae</taxon>
        <taxon>Streptococcus</taxon>
    </lineage>
</organism>
<evidence type="ECO:0000313" key="3">
    <source>
        <dbReference type="Proteomes" id="UP001595901"/>
    </source>
</evidence>
<protein>
    <recommendedName>
        <fullName evidence="4">WXG100 family type VII secretion target</fullName>
    </recommendedName>
</protein>
<keyword evidence="3" id="KW-1185">Reference proteome</keyword>
<dbReference type="EMBL" id="JBHSAC010000047">
    <property type="protein sequence ID" value="MFC3932213.1"/>
    <property type="molecule type" value="Genomic_DNA"/>
</dbReference>
<accession>A0ABV8D1C7</accession>
<dbReference type="RefSeq" id="WP_380431397.1">
    <property type="nucleotide sequence ID" value="NZ_JBHSAC010000047.1"/>
</dbReference>
<proteinExistence type="predicted"/>
<name>A0ABV8D1C7_9STRE</name>
<reference evidence="3" key="1">
    <citation type="journal article" date="2019" name="Int. J. Syst. Evol. Microbiol.">
        <title>The Global Catalogue of Microorganisms (GCM) 10K type strain sequencing project: providing services to taxonomists for standard genome sequencing and annotation.</title>
        <authorList>
            <consortium name="The Broad Institute Genomics Platform"/>
            <consortium name="The Broad Institute Genome Sequencing Center for Infectious Disease"/>
            <person name="Wu L."/>
            <person name="Ma J."/>
        </authorList>
    </citation>
    <scope>NUCLEOTIDE SEQUENCE [LARGE SCALE GENOMIC DNA]</scope>
    <source>
        <strain evidence="3">CCUG 58728</strain>
    </source>
</reference>